<evidence type="ECO:0000256" key="3">
    <source>
        <dbReference type="RuleBase" id="RU000411"/>
    </source>
</evidence>
<evidence type="ECO:0000256" key="2">
    <source>
        <dbReference type="ARBA" id="ARBA00022900"/>
    </source>
</evidence>
<evidence type="ECO:0000259" key="4">
    <source>
        <dbReference type="SMART" id="SM00093"/>
    </source>
</evidence>
<sequence length="382" mass="42346">MHAHKGVNLILSATPVTRRTKYQHPVLTQTMITTKPALLLVWGLLVLSQCWVRPASGISAQDDYDDSGEERTLTGVAQFTTEVYQMMRGAMRGSFVTCPICTIWNVAMLLLGSKGHTLLQLNSALHFNHDLDQFKMGTQEFREFLEDNSNSVSAASGMFPSSSLSLKREFVSDAGTYLNAAIHAVDYNKGDEAAAAINQWALERTNSTIGNLTNASELWANMNMLLVNIAYFKGKFETKFEITQPKNFFVKQTLRKKVTMMKTNVETLYGDFEDLESRVIQLDFDEIGLVNIFLDPDFSGIIDAASKGVKVDSVIQTVTLNINEEGSEEEEEELKGEWITIVGKTNLSTPDRVSNLDIPVIGSLLYCKSSAFDHAATDAGEI</sequence>
<dbReference type="PANTHER" id="PTHR11461:SF342">
    <property type="entry name" value="SERINE PROTEASE INHIBITOR 28DC"/>
    <property type="match status" value="1"/>
</dbReference>
<dbReference type="InterPro" id="IPR000215">
    <property type="entry name" value="Serpin_fam"/>
</dbReference>
<dbReference type="InterPro" id="IPR042185">
    <property type="entry name" value="Serpin_sf_2"/>
</dbReference>
<gene>
    <name evidence="5" type="ORF">TBIB3V08_LOCUS3598</name>
</gene>
<dbReference type="GO" id="GO:0005615">
    <property type="term" value="C:extracellular space"/>
    <property type="evidence" value="ECO:0007669"/>
    <property type="project" value="InterPro"/>
</dbReference>
<protein>
    <recommendedName>
        <fullName evidence="4">Serpin domain-containing protein</fullName>
    </recommendedName>
</protein>
<keyword evidence="1" id="KW-0646">Protease inhibitor</keyword>
<dbReference type="InterPro" id="IPR023796">
    <property type="entry name" value="Serpin_dom"/>
</dbReference>
<evidence type="ECO:0000256" key="1">
    <source>
        <dbReference type="ARBA" id="ARBA00022690"/>
    </source>
</evidence>
<name>A0A7R9HYS1_9NEOP</name>
<accession>A0A7R9HYS1</accession>
<dbReference type="SUPFAM" id="SSF56574">
    <property type="entry name" value="Serpins"/>
    <property type="match status" value="1"/>
</dbReference>
<evidence type="ECO:0000313" key="5">
    <source>
        <dbReference type="EMBL" id="CAD7441124.1"/>
    </source>
</evidence>
<dbReference type="EMBL" id="OD565214">
    <property type="protein sequence ID" value="CAD7441124.1"/>
    <property type="molecule type" value="Genomic_DNA"/>
</dbReference>
<keyword evidence="2" id="KW-0722">Serine protease inhibitor</keyword>
<dbReference type="SMART" id="SM00093">
    <property type="entry name" value="SERPIN"/>
    <property type="match status" value="1"/>
</dbReference>
<dbReference type="Gene3D" id="3.30.497.10">
    <property type="entry name" value="Antithrombin, subunit I, domain 2"/>
    <property type="match status" value="1"/>
</dbReference>
<organism evidence="5">
    <name type="scientific">Timema bartmani</name>
    <dbReference type="NCBI Taxonomy" id="61472"/>
    <lineage>
        <taxon>Eukaryota</taxon>
        <taxon>Metazoa</taxon>
        <taxon>Ecdysozoa</taxon>
        <taxon>Arthropoda</taxon>
        <taxon>Hexapoda</taxon>
        <taxon>Insecta</taxon>
        <taxon>Pterygota</taxon>
        <taxon>Neoptera</taxon>
        <taxon>Polyneoptera</taxon>
        <taxon>Phasmatodea</taxon>
        <taxon>Timematodea</taxon>
        <taxon>Timematoidea</taxon>
        <taxon>Timematidae</taxon>
        <taxon>Timema</taxon>
    </lineage>
</organism>
<reference evidence="5" key="1">
    <citation type="submission" date="2020-11" db="EMBL/GenBank/DDBJ databases">
        <authorList>
            <person name="Tran Van P."/>
        </authorList>
    </citation>
    <scope>NUCLEOTIDE SEQUENCE</scope>
</reference>
<dbReference type="Pfam" id="PF00079">
    <property type="entry name" value="Serpin"/>
    <property type="match status" value="1"/>
</dbReference>
<dbReference type="PANTHER" id="PTHR11461">
    <property type="entry name" value="SERINE PROTEASE INHIBITOR, SERPIN"/>
    <property type="match status" value="1"/>
</dbReference>
<comment type="similarity">
    <text evidence="3">Belongs to the serpin family.</text>
</comment>
<dbReference type="InterPro" id="IPR042178">
    <property type="entry name" value="Serpin_sf_1"/>
</dbReference>
<dbReference type="InterPro" id="IPR036186">
    <property type="entry name" value="Serpin_sf"/>
</dbReference>
<dbReference type="Gene3D" id="2.30.39.10">
    <property type="entry name" value="Alpha-1-antitrypsin, domain 1"/>
    <property type="match status" value="1"/>
</dbReference>
<dbReference type="AlphaFoldDB" id="A0A7R9HYS1"/>
<feature type="domain" description="Serpin" evidence="4">
    <location>
        <begin position="81"/>
        <end position="350"/>
    </location>
</feature>
<proteinExistence type="inferred from homology"/>
<dbReference type="GO" id="GO:0004867">
    <property type="term" value="F:serine-type endopeptidase inhibitor activity"/>
    <property type="evidence" value="ECO:0007669"/>
    <property type="project" value="UniProtKB-KW"/>
</dbReference>